<name>A0A1G8EQQ0_9MICO</name>
<dbReference type="EMBL" id="LT629695">
    <property type="protein sequence ID" value="SDH72059.1"/>
    <property type="molecule type" value="Genomic_DNA"/>
</dbReference>
<evidence type="ECO:0000313" key="1">
    <source>
        <dbReference type="EMBL" id="SDH72059.1"/>
    </source>
</evidence>
<dbReference type="STRING" id="399736.SAMN04489720_2147"/>
<dbReference type="OrthoDB" id="8370557at2"/>
<evidence type="ECO:0008006" key="3">
    <source>
        <dbReference type="Google" id="ProtNLM"/>
    </source>
</evidence>
<dbReference type="RefSeq" id="WP_092504892.1">
    <property type="nucleotide sequence ID" value="NZ_LT629695.1"/>
</dbReference>
<protein>
    <recommendedName>
        <fullName evidence="3">PIN domain-containing protein</fullName>
    </recommendedName>
</protein>
<evidence type="ECO:0000313" key="2">
    <source>
        <dbReference type="Proteomes" id="UP000198822"/>
    </source>
</evidence>
<organism evidence="1 2">
    <name type="scientific">Agrococcus jejuensis</name>
    <dbReference type="NCBI Taxonomy" id="399736"/>
    <lineage>
        <taxon>Bacteria</taxon>
        <taxon>Bacillati</taxon>
        <taxon>Actinomycetota</taxon>
        <taxon>Actinomycetes</taxon>
        <taxon>Micrococcales</taxon>
        <taxon>Microbacteriaceae</taxon>
        <taxon>Agrococcus</taxon>
    </lineage>
</organism>
<gene>
    <name evidence="1" type="ORF">SAMN04489720_2147</name>
</gene>
<keyword evidence="2" id="KW-1185">Reference proteome</keyword>
<dbReference type="Proteomes" id="UP000198822">
    <property type="component" value="Chromosome I"/>
</dbReference>
<proteinExistence type="predicted"/>
<reference evidence="2" key="1">
    <citation type="submission" date="2016-10" db="EMBL/GenBank/DDBJ databases">
        <authorList>
            <person name="Varghese N."/>
            <person name="Submissions S."/>
        </authorList>
    </citation>
    <scope>NUCLEOTIDE SEQUENCE [LARGE SCALE GENOMIC DNA]</scope>
    <source>
        <strain evidence="2">DSM 22002</strain>
    </source>
</reference>
<dbReference type="AlphaFoldDB" id="A0A1G8EQQ0"/>
<sequence length="132" mass="13939">MTRFALDGAALLRLAASETPPADGHALVGRGSLRSDAMAILYREVRAGTRSESEAKALLDRVTALKVRLLGDRVSRGTAWAIALEQGRSEIGDAEHLAVARLQADALVTDDPALIAAAEGIVPIAPFDDLLR</sequence>
<accession>A0A1G8EQQ0</accession>
<dbReference type="Gene3D" id="3.40.50.1010">
    <property type="entry name" value="5'-nuclease"/>
    <property type="match status" value="1"/>
</dbReference>